<feature type="compositionally biased region" description="Polar residues" evidence="1">
    <location>
        <begin position="7"/>
        <end position="26"/>
    </location>
</feature>
<feature type="non-terminal residue" evidence="2">
    <location>
        <position position="183"/>
    </location>
</feature>
<dbReference type="Proteomes" id="UP001059041">
    <property type="component" value="Linkage Group LG21"/>
</dbReference>
<proteinExistence type="predicted"/>
<feature type="non-terminal residue" evidence="2">
    <location>
        <position position="1"/>
    </location>
</feature>
<accession>A0A9W7TD26</accession>
<protein>
    <submittedName>
        <fullName evidence="2">Uncharacterized protein</fullName>
    </submittedName>
</protein>
<gene>
    <name evidence="2" type="ORF">IRJ41_025973</name>
</gene>
<evidence type="ECO:0000313" key="2">
    <source>
        <dbReference type="EMBL" id="KAI7794744.1"/>
    </source>
</evidence>
<keyword evidence="3" id="KW-1185">Reference proteome</keyword>
<dbReference type="AlphaFoldDB" id="A0A9W7TD26"/>
<comment type="caution">
    <text evidence="2">The sequence shown here is derived from an EMBL/GenBank/DDBJ whole genome shotgun (WGS) entry which is preliminary data.</text>
</comment>
<evidence type="ECO:0000256" key="1">
    <source>
        <dbReference type="SAM" id="MobiDB-lite"/>
    </source>
</evidence>
<dbReference type="EMBL" id="JAFHDT010000021">
    <property type="protein sequence ID" value="KAI7794744.1"/>
    <property type="molecule type" value="Genomic_DNA"/>
</dbReference>
<sequence>QEVVVPSVTTGISSGKPTVSHQTNDPTGYKRYGGHPICARRHGDHPSYENPCHHEEKGNFFFPGRVQVTFRKGPLGYLLQDPTDQARAIKNNPSLQDKLAPIKEELVRQNALNVVCQRGGDASDQKEDFREYILQFGKYKGKSFQWLLENDVGCTSGLIGGRPAAWFRRSCQEHMEGDLGQQS</sequence>
<reference evidence="2" key="1">
    <citation type="submission" date="2021-02" db="EMBL/GenBank/DDBJ databases">
        <title>Comparative genomics reveals that relaxation of natural selection precedes convergent phenotypic evolution of cavefish.</title>
        <authorList>
            <person name="Peng Z."/>
        </authorList>
    </citation>
    <scope>NUCLEOTIDE SEQUENCE</scope>
    <source>
        <tissue evidence="2">Muscle</tissue>
    </source>
</reference>
<evidence type="ECO:0000313" key="3">
    <source>
        <dbReference type="Proteomes" id="UP001059041"/>
    </source>
</evidence>
<feature type="region of interest" description="Disordered" evidence="1">
    <location>
        <begin position="1"/>
        <end position="26"/>
    </location>
</feature>
<name>A0A9W7TD26_TRIRA</name>
<organism evidence="2 3">
    <name type="scientific">Triplophysa rosa</name>
    <name type="common">Cave loach</name>
    <dbReference type="NCBI Taxonomy" id="992332"/>
    <lineage>
        <taxon>Eukaryota</taxon>
        <taxon>Metazoa</taxon>
        <taxon>Chordata</taxon>
        <taxon>Craniata</taxon>
        <taxon>Vertebrata</taxon>
        <taxon>Euteleostomi</taxon>
        <taxon>Actinopterygii</taxon>
        <taxon>Neopterygii</taxon>
        <taxon>Teleostei</taxon>
        <taxon>Ostariophysi</taxon>
        <taxon>Cypriniformes</taxon>
        <taxon>Nemacheilidae</taxon>
        <taxon>Triplophysa</taxon>
    </lineage>
</organism>